<organism evidence="2 3">
    <name type="scientific">Streptomyces polygonati</name>
    <dbReference type="NCBI Taxonomy" id="1617087"/>
    <lineage>
        <taxon>Bacteria</taxon>
        <taxon>Bacillati</taxon>
        <taxon>Actinomycetota</taxon>
        <taxon>Actinomycetes</taxon>
        <taxon>Kitasatosporales</taxon>
        <taxon>Streptomycetaceae</taxon>
        <taxon>Streptomyces</taxon>
    </lineage>
</organism>
<dbReference type="Pfam" id="PF12680">
    <property type="entry name" value="SnoaL_2"/>
    <property type="match status" value="1"/>
</dbReference>
<proteinExistence type="predicted"/>
<dbReference type="SUPFAM" id="SSF54427">
    <property type="entry name" value="NTF2-like"/>
    <property type="match status" value="1"/>
</dbReference>
<dbReference type="RefSeq" id="WP_386430255.1">
    <property type="nucleotide sequence ID" value="NZ_JBHSBB010000011.1"/>
</dbReference>
<dbReference type="InterPro" id="IPR037401">
    <property type="entry name" value="SnoaL-like"/>
</dbReference>
<name>A0ABV8HMB5_9ACTN</name>
<accession>A0ABV8HMB5</accession>
<dbReference type="Gene3D" id="3.10.450.50">
    <property type="match status" value="1"/>
</dbReference>
<gene>
    <name evidence="2" type="ORF">ACFO3J_16920</name>
</gene>
<evidence type="ECO:0000313" key="3">
    <source>
        <dbReference type="Proteomes" id="UP001595765"/>
    </source>
</evidence>
<sequence length="134" mass="14983">MTNHQARRLPPSPAVTATGVDHVRLAYDYLDSDDLDGYGSLLDEDVALDRPDAPPGRGRAEVLRMHLERVVPRARHAIERIIAEGDRVVVTGCLWQDPGPRSRRLERIGFVDVFTLSDVGMLRGCCRYYFAPPA</sequence>
<comment type="caution">
    <text evidence="2">The sequence shown here is derived from an EMBL/GenBank/DDBJ whole genome shotgun (WGS) entry which is preliminary data.</text>
</comment>
<evidence type="ECO:0000259" key="1">
    <source>
        <dbReference type="Pfam" id="PF12680"/>
    </source>
</evidence>
<keyword evidence="3" id="KW-1185">Reference proteome</keyword>
<evidence type="ECO:0000313" key="2">
    <source>
        <dbReference type="EMBL" id="MFC4033157.1"/>
    </source>
</evidence>
<dbReference type="InterPro" id="IPR032710">
    <property type="entry name" value="NTF2-like_dom_sf"/>
</dbReference>
<reference evidence="3" key="1">
    <citation type="journal article" date="2019" name="Int. J. Syst. Evol. Microbiol.">
        <title>The Global Catalogue of Microorganisms (GCM) 10K type strain sequencing project: providing services to taxonomists for standard genome sequencing and annotation.</title>
        <authorList>
            <consortium name="The Broad Institute Genomics Platform"/>
            <consortium name="The Broad Institute Genome Sequencing Center for Infectious Disease"/>
            <person name="Wu L."/>
            <person name="Ma J."/>
        </authorList>
    </citation>
    <scope>NUCLEOTIDE SEQUENCE [LARGE SCALE GENOMIC DNA]</scope>
    <source>
        <strain evidence="3">CGMCC 4.7237</strain>
    </source>
</reference>
<feature type="domain" description="SnoaL-like" evidence="1">
    <location>
        <begin position="23"/>
        <end position="118"/>
    </location>
</feature>
<protein>
    <submittedName>
        <fullName evidence="2">Nuclear transport factor 2 family protein</fullName>
    </submittedName>
</protein>
<dbReference type="EMBL" id="JBHSBB010000011">
    <property type="protein sequence ID" value="MFC4033157.1"/>
    <property type="molecule type" value="Genomic_DNA"/>
</dbReference>
<dbReference type="Proteomes" id="UP001595765">
    <property type="component" value="Unassembled WGS sequence"/>
</dbReference>